<dbReference type="GO" id="GO:0005576">
    <property type="term" value="C:extracellular region"/>
    <property type="evidence" value="ECO:0007669"/>
    <property type="project" value="TreeGrafter"/>
</dbReference>
<evidence type="ECO:0000256" key="2">
    <source>
        <dbReference type="ARBA" id="ARBA00008773"/>
    </source>
</evidence>
<gene>
    <name evidence="6" type="ORF">N7494_009173</name>
</gene>
<keyword evidence="3" id="KW-0378">Hydrolase</keyword>
<feature type="region of interest" description="Disordered" evidence="4">
    <location>
        <begin position="67"/>
        <end position="216"/>
    </location>
</feature>
<evidence type="ECO:0000313" key="6">
    <source>
        <dbReference type="EMBL" id="KAJ5532621.1"/>
    </source>
</evidence>
<accession>A0AAD6CRZ9</accession>
<dbReference type="GO" id="GO:0009986">
    <property type="term" value="C:cell surface"/>
    <property type="evidence" value="ECO:0007669"/>
    <property type="project" value="TreeGrafter"/>
</dbReference>
<comment type="subcellular location">
    <subcellularLocation>
        <location evidence="1">Cell envelope</location>
    </subcellularLocation>
</comment>
<proteinExistence type="inferred from homology"/>
<feature type="compositionally biased region" description="Polar residues" evidence="4">
    <location>
        <begin position="197"/>
        <end position="209"/>
    </location>
</feature>
<dbReference type="InterPro" id="IPR017853">
    <property type="entry name" value="GH"/>
</dbReference>
<sequence length="431" mass="46564">MKHFTRALLALLLTSSGVHAVSQDSNQCLGELHGESQARTVSEVVVVVNENGEPIHTKTRLVLATTPASQANPSKTLPTQLQTSTSSPDVPQTPLAQTKPQDDMATNDATSSERKQKKPPSNGAPHLHEPQHPEPPHIEAPAHPEPAHPEPPHIEAPAHPEPAHPEPPHHEQPPHPEQPHPEPPQHPEPAQHPKPNTDPTRQFGISYSPYNADRSCKTQDRVNQDLDLLSQYKFIRIYGTDCEQATLVARAARLHKMQVFGGIYDLTDFPASLNAFKEAATTEDGSQDWSVFHTIAVGNELVNGGRSTPAEVSGAITQARTYLRGQGYKGPVVTVDTFSVLLKHPELCIASDYCAANCHAFFDATQQPHNAGPYVLGQMHAVSAAAGGKHTIITESGWPHAGQANGDATPSPENQRVAVESLRKSFGHRGG</sequence>
<dbReference type="EMBL" id="JAQIZZ010000007">
    <property type="protein sequence ID" value="KAJ5532621.1"/>
    <property type="molecule type" value="Genomic_DNA"/>
</dbReference>
<organism evidence="6 7">
    <name type="scientific">Penicillium frequentans</name>
    <dbReference type="NCBI Taxonomy" id="3151616"/>
    <lineage>
        <taxon>Eukaryota</taxon>
        <taxon>Fungi</taxon>
        <taxon>Dikarya</taxon>
        <taxon>Ascomycota</taxon>
        <taxon>Pezizomycotina</taxon>
        <taxon>Eurotiomycetes</taxon>
        <taxon>Eurotiomycetidae</taxon>
        <taxon>Eurotiales</taxon>
        <taxon>Aspergillaceae</taxon>
        <taxon>Penicillium</taxon>
    </lineage>
</organism>
<keyword evidence="7" id="KW-1185">Reference proteome</keyword>
<keyword evidence="5" id="KW-0732">Signal</keyword>
<protein>
    <submittedName>
        <fullName evidence="6">Cell surface mannoprotein MP65</fullName>
    </submittedName>
</protein>
<evidence type="ECO:0000256" key="3">
    <source>
        <dbReference type="ARBA" id="ARBA00022801"/>
    </source>
</evidence>
<dbReference type="GO" id="GO:0042973">
    <property type="term" value="F:glucan endo-1,3-beta-D-glucosidase activity"/>
    <property type="evidence" value="ECO:0007669"/>
    <property type="project" value="TreeGrafter"/>
</dbReference>
<reference evidence="6 7" key="1">
    <citation type="journal article" date="2023" name="IMA Fungus">
        <title>Comparative genomic study of the Penicillium genus elucidates a diverse pangenome and 15 lateral gene transfer events.</title>
        <authorList>
            <person name="Petersen C."/>
            <person name="Sorensen T."/>
            <person name="Nielsen M.R."/>
            <person name="Sondergaard T.E."/>
            <person name="Sorensen J.L."/>
            <person name="Fitzpatrick D.A."/>
            <person name="Frisvad J.C."/>
            <person name="Nielsen K.L."/>
        </authorList>
    </citation>
    <scope>NUCLEOTIDE SEQUENCE [LARGE SCALE GENOMIC DNA]</scope>
    <source>
        <strain evidence="6 7">IBT 35679</strain>
    </source>
</reference>
<dbReference type="SUPFAM" id="SSF51445">
    <property type="entry name" value="(Trans)glycosidases"/>
    <property type="match status" value="1"/>
</dbReference>
<dbReference type="GO" id="GO:0009277">
    <property type="term" value="C:fungal-type cell wall"/>
    <property type="evidence" value="ECO:0007669"/>
    <property type="project" value="TreeGrafter"/>
</dbReference>
<dbReference type="GO" id="GO:0071555">
    <property type="term" value="P:cell wall organization"/>
    <property type="evidence" value="ECO:0007669"/>
    <property type="project" value="TreeGrafter"/>
</dbReference>
<feature type="region of interest" description="Disordered" evidence="4">
    <location>
        <begin position="396"/>
        <end position="415"/>
    </location>
</feature>
<name>A0AAD6CRZ9_9EURO</name>
<dbReference type="InterPro" id="IPR050732">
    <property type="entry name" value="Beta-glucan_modifiers"/>
</dbReference>
<evidence type="ECO:0000256" key="1">
    <source>
        <dbReference type="ARBA" id="ARBA00004196"/>
    </source>
</evidence>
<evidence type="ECO:0000256" key="4">
    <source>
        <dbReference type="SAM" id="MobiDB-lite"/>
    </source>
</evidence>
<comment type="similarity">
    <text evidence="2">Belongs to the glycosyl hydrolase 17 family.</text>
</comment>
<feature type="chain" id="PRO_5042017191" evidence="5">
    <location>
        <begin position="21"/>
        <end position="431"/>
    </location>
</feature>
<evidence type="ECO:0000256" key="5">
    <source>
        <dbReference type="SAM" id="SignalP"/>
    </source>
</evidence>
<dbReference type="AlphaFoldDB" id="A0AAD6CRZ9"/>
<dbReference type="Proteomes" id="UP001220324">
    <property type="component" value="Unassembled WGS sequence"/>
</dbReference>
<evidence type="ECO:0000313" key="7">
    <source>
        <dbReference type="Proteomes" id="UP001220324"/>
    </source>
</evidence>
<feature type="compositionally biased region" description="Basic and acidic residues" evidence="4">
    <location>
        <begin position="126"/>
        <end position="191"/>
    </location>
</feature>
<feature type="signal peptide" evidence="5">
    <location>
        <begin position="1"/>
        <end position="20"/>
    </location>
</feature>
<dbReference type="PANTHER" id="PTHR16631">
    <property type="entry name" value="GLUCAN 1,3-BETA-GLUCOSIDASE"/>
    <property type="match status" value="1"/>
</dbReference>
<feature type="compositionally biased region" description="Low complexity" evidence="4">
    <location>
        <begin position="74"/>
        <end position="88"/>
    </location>
</feature>
<comment type="caution">
    <text evidence="6">The sequence shown here is derived from an EMBL/GenBank/DDBJ whole genome shotgun (WGS) entry which is preliminary data.</text>
</comment>
<dbReference type="PANTHER" id="PTHR16631:SF14">
    <property type="entry name" value="FAMILY 17 GLUCOSIDASE SCW10-RELATED"/>
    <property type="match status" value="1"/>
</dbReference>